<keyword evidence="2" id="KW-0675">Receptor</keyword>
<keyword evidence="2" id="KW-0808">Transferase</keyword>
<evidence type="ECO:0000313" key="3">
    <source>
        <dbReference type="Proteomes" id="UP000265520"/>
    </source>
</evidence>
<evidence type="ECO:0000313" key="2">
    <source>
        <dbReference type="EMBL" id="MCI63670.1"/>
    </source>
</evidence>
<comment type="caution">
    <text evidence="2">The sequence shown here is derived from an EMBL/GenBank/DDBJ whole genome shotgun (WGS) entry which is preliminary data.</text>
</comment>
<dbReference type="EMBL" id="LXQA010641395">
    <property type="protein sequence ID" value="MCI63670.1"/>
    <property type="molecule type" value="Genomic_DNA"/>
</dbReference>
<keyword evidence="2" id="KW-0418">Kinase</keyword>
<dbReference type="Proteomes" id="UP000265520">
    <property type="component" value="Unassembled WGS sequence"/>
</dbReference>
<feature type="region of interest" description="Disordered" evidence="1">
    <location>
        <begin position="50"/>
        <end position="70"/>
    </location>
</feature>
<evidence type="ECO:0000256" key="1">
    <source>
        <dbReference type="SAM" id="MobiDB-lite"/>
    </source>
</evidence>
<name>A0A392TTS8_9FABA</name>
<organism evidence="2 3">
    <name type="scientific">Trifolium medium</name>
    <dbReference type="NCBI Taxonomy" id="97028"/>
    <lineage>
        <taxon>Eukaryota</taxon>
        <taxon>Viridiplantae</taxon>
        <taxon>Streptophyta</taxon>
        <taxon>Embryophyta</taxon>
        <taxon>Tracheophyta</taxon>
        <taxon>Spermatophyta</taxon>
        <taxon>Magnoliopsida</taxon>
        <taxon>eudicotyledons</taxon>
        <taxon>Gunneridae</taxon>
        <taxon>Pentapetalae</taxon>
        <taxon>rosids</taxon>
        <taxon>fabids</taxon>
        <taxon>Fabales</taxon>
        <taxon>Fabaceae</taxon>
        <taxon>Papilionoideae</taxon>
        <taxon>50 kb inversion clade</taxon>
        <taxon>NPAAA clade</taxon>
        <taxon>Hologalegina</taxon>
        <taxon>IRL clade</taxon>
        <taxon>Trifolieae</taxon>
        <taxon>Trifolium</taxon>
    </lineage>
</organism>
<feature type="non-terminal residue" evidence="2">
    <location>
        <position position="70"/>
    </location>
</feature>
<sequence>MQQFAFAVQALTAGKPKTNPKKDRPLCAHCGGIGHTMEKCFKLHGYPPGHRKGKPIATVNQVGEQPQSSN</sequence>
<proteinExistence type="predicted"/>
<accession>A0A392TTS8</accession>
<reference evidence="2 3" key="1">
    <citation type="journal article" date="2018" name="Front. Plant Sci.">
        <title>Red Clover (Trifolium pratense) and Zigzag Clover (T. medium) - A Picture of Genomic Similarities and Differences.</title>
        <authorList>
            <person name="Dluhosova J."/>
            <person name="Istvanek J."/>
            <person name="Nedelnik J."/>
            <person name="Repkova J."/>
        </authorList>
    </citation>
    <scope>NUCLEOTIDE SEQUENCE [LARGE SCALE GENOMIC DNA]</scope>
    <source>
        <strain evidence="3">cv. 10/8</strain>
        <tissue evidence="2">Leaf</tissue>
    </source>
</reference>
<protein>
    <submittedName>
        <fullName evidence="2">Receptor-like serine/threonine kinase</fullName>
    </submittedName>
</protein>
<keyword evidence="3" id="KW-1185">Reference proteome</keyword>
<feature type="compositionally biased region" description="Polar residues" evidence="1">
    <location>
        <begin position="58"/>
        <end position="70"/>
    </location>
</feature>
<dbReference type="GO" id="GO:0016301">
    <property type="term" value="F:kinase activity"/>
    <property type="evidence" value="ECO:0007669"/>
    <property type="project" value="UniProtKB-KW"/>
</dbReference>
<dbReference type="AlphaFoldDB" id="A0A392TTS8"/>